<sequence length="67" mass="7533">MPRVPRSLLPSGPGPDIRHRQHSVHYLPFLQAHNGCLQQPRQLPRFHGFPARFCPQVPALTSVTNTA</sequence>
<evidence type="ECO:0000313" key="1">
    <source>
        <dbReference type="EMBL" id="CAH1270866.1"/>
    </source>
</evidence>
<reference evidence="1" key="1">
    <citation type="submission" date="2022-01" db="EMBL/GenBank/DDBJ databases">
        <authorList>
            <person name="Braso-Vives M."/>
        </authorList>
    </citation>
    <scope>NUCLEOTIDE SEQUENCE</scope>
</reference>
<dbReference type="AlphaFoldDB" id="A0A8K0ABE4"/>
<organism evidence="1 2">
    <name type="scientific">Branchiostoma lanceolatum</name>
    <name type="common">Common lancelet</name>
    <name type="synonym">Amphioxus lanceolatum</name>
    <dbReference type="NCBI Taxonomy" id="7740"/>
    <lineage>
        <taxon>Eukaryota</taxon>
        <taxon>Metazoa</taxon>
        <taxon>Chordata</taxon>
        <taxon>Cephalochordata</taxon>
        <taxon>Leptocardii</taxon>
        <taxon>Amphioxiformes</taxon>
        <taxon>Branchiostomatidae</taxon>
        <taxon>Branchiostoma</taxon>
    </lineage>
</organism>
<protein>
    <submittedName>
        <fullName evidence="1">Hypp4474 protein</fullName>
    </submittedName>
</protein>
<dbReference type="EMBL" id="OV696693">
    <property type="protein sequence ID" value="CAH1270866.1"/>
    <property type="molecule type" value="Genomic_DNA"/>
</dbReference>
<keyword evidence="2" id="KW-1185">Reference proteome</keyword>
<dbReference type="Proteomes" id="UP000838412">
    <property type="component" value="Chromosome 8"/>
</dbReference>
<evidence type="ECO:0000313" key="2">
    <source>
        <dbReference type="Proteomes" id="UP000838412"/>
    </source>
</evidence>
<dbReference type="OrthoDB" id="10166167at2759"/>
<name>A0A8K0ABE4_BRALA</name>
<accession>A0A8K0ABE4</accession>
<proteinExistence type="predicted"/>
<gene>
    <name evidence="1" type="primary">Hypp4474</name>
    <name evidence="1" type="ORF">BLAG_LOCUS23037</name>
</gene>